<dbReference type="AlphaFoldDB" id="A0A840YA37"/>
<feature type="transmembrane region" description="Helical" evidence="1">
    <location>
        <begin position="12"/>
        <end position="34"/>
    </location>
</feature>
<name>A0A840YA37_9SPHN</name>
<keyword evidence="1" id="KW-0812">Transmembrane</keyword>
<reference evidence="2 3" key="1">
    <citation type="submission" date="2020-08" db="EMBL/GenBank/DDBJ databases">
        <title>Genomic Encyclopedia of Type Strains, Phase IV (KMG-IV): sequencing the most valuable type-strain genomes for metagenomic binning, comparative biology and taxonomic classification.</title>
        <authorList>
            <person name="Goeker M."/>
        </authorList>
    </citation>
    <scope>NUCLEOTIDE SEQUENCE [LARGE SCALE GENOMIC DNA]</scope>
    <source>
        <strain evidence="2 3">DSM 26736</strain>
    </source>
</reference>
<keyword evidence="1" id="KW-1133">Transmembrane helix</keyword>
<dbReference type="Proteomes" id="UP000527143">
    <property type="component" value="Unassembled WGS sequence"/>
</dbReference>
<proteinExistence type="predicted"/>
<sequence>MTYQATTVRSAFAAATIALLASVVLMAGAVGPAIA</sequence>
<gene>
    <name evidence="2" type="ORF">FHT02_000115</name>
</gene>
<evidence type="ECO:0000313" key="3">
    <source>
        <dbReference type="Proteomes" id="UP000527143"/>
    </source>
</evidence>
<evidence type="ECO:0000313" key="2">
    <source>
        <dbReference type="EMBL" id="MBB5708909.1"/>
    </source>
</evidence>
<evidence type="ECO:0000256" key="1">
    <source>
        <dbReference type="SAM" id="Phobius"/>
    </source>
</evidence>
<organism evidence="2 3">
    <name type="scientific">Sphingomonas xinjiangensis</name>
    <dbReference type="NCBI Taxonomy" id="643568"/>
    <lineage>
        <taxon>Bacteria</taxon>
        <taxon>Pseudomonadati</taxon>
        <taxon>Pseudomonadota</taxon>
        <taxon>Alphaproteobacteria</taxon>
        <taxon>Sphingomonadales</taxon>
        <taxon>Sphingomonadaceae</taxon>
        <taxon>Sphingomonas</taxon>
    </lineage>
</organism>
<dbReference type="EMBL" id="JACIJF010000001">
    <property type="protein sequence ID" value="MBB5708909.1"/>
    <property type="molecule type" value="Genomic_DNA"/>
</dbReference>
<keyword evidence="1" id="KW-0472">Membrane</keyword>
<keyword evidence="3" id="KW-1185">Reference proteome</keyword>
<protein>
    <submittedName>
        <fullName evidence="2">Uncharacterized protein</fullName>
    </submittedName>
</protein>
<accession>A0A840YA37</accession>
<comment type="caution">
    <text evidence="2">The sequence shown here is derived from an EMBL/GenBank/DDBJ whole genome shotgun (WGS) entry which is preliminary data.</text>
</comment>